<dbReference type="Proteomes" id="UP000255317">
    <property type="component" value="Unassembled WGS sequence"/>
</dbReference>
<comment type="caution">
    <text evidence="4">The sequence shown here is derived from an EMBL/GenBank/DDBJ whole genome shotgun (WGS) entry which is preliminary data.</text>
</comment>
<accession>A0A370QAQ3</accession>
<reference evidence="4 5" key="1">
    <citation type="submission" date="2018-07" db="EMBL/GenBank/DDBJ databases">
        <title>Genomic Encyclopedia of Type Strains, Phase IV (KMG-IV): sequencing the most valuable type-strain genomes for metagenomic binning, comparative biology and taxonomic classification.</title>
        <authorList>
            <person name="Goeker M."/>
        </authorList>
    </citation>
    <scope>NUCLEOTIDE SEQUENCE [LARGE SCALE GENOMIC DNA]</scope>
    <source>
        <strain evidence="4 5">DSM 101478</strain>
    </source>
</reference>
<evidence type="ECO:0000313" key="5">
    <source>
        <dbReference type="Proteomes" id="UP000255317"/>
    </source>
</evidence>
<dbReference type="RefSeq" id="WP_115123878.1">
    <property type="nucleotide sequence ID" value="NZ_QRAO01000003.1"/>
</dbReference>
<proteinExistence type="predicted"/>
<gene>
    <name evidence="4" type="ORF">C8D94_103285</name>
</gene>
<dbReference type="SMART" id="SM00287">
    <property type="entry name" value="SH3b"/>
    <property type="match status" value="1"/>
</dbReference>
<protein>
    <submittedName>
        <fullName evidence="4">SH3 domain-containing protein</fullName>
    </submittedName>
</protein>
<evidence type="ECO:0000313" key="4">
    <source>
        <dbReference type="EMBL" id="RDK85458.1"/>
    </source>
</evidence>
<evidence type="ECO:0000256" key="2">
    <source>
        <dbReference type="SAM" id="Phobius"/>
    </source>
</evidence>
<name>A0A370QAQ3_9FLAO</name>
<dbReference type="Gene3D" id="2.30.30.40">
    <property type="entry name" value="SH3 Domains"/>
    <property type="match status" value="1"/>
</dbReference>
<keyword evidence="1" id="KW-0175">Coiled coil</keyword>
<keyword evidence="2" id="KW-0812">Transmembrane</keyword>
<keyword evidence="2" id="KW-1133">Transmembrane helix</keyword>
<dbReference type="EMBL" id="QRAO01000003">
    <property type="protein sequence ID" value="RDK85458.1"/>
    <property type="molecule type" value="Genomic_DNA"/>
</dbReference>
<feature type="coiled-coil region" evidence="1">
    <location>
        <begin position="65"/>
        <end position="99"/>
    </location>
</feature>
<sequence>MSEILKRIIAAQQSDDSPFVKDSEGRILELTTTQGEVFTGYYQADDGTYYTQQDWLEHQRQLELQRIAEEEYEAQQAALAQERAQRERKKEQLAAQQKKKVKNISNIPRARTMLVAIMVLSGIVVLSFIFWPDTIKTDQDTKPEVSTNDVVTQQPLDTIFGNAIITGIDVRMRAQPNLQGKIITYFPKENERVLVVQAVNDTLDWARVRRENGIEGWVFGEYVKAME</sequence>
<keyword evidence="2" id="KW-0472">Membrane</keyword>
<dbReference type="AlphaFoldDB" id="A0A370QAQ3"/>
<feature type="transmembrane region" description="Helical" evidence="2">
    <location>
        <begin position="112"/>
        <end position="131"/>
    </location>
</feature>
<dbReference type="OrthoDB" id="9816557at2"/>
<organism evidence="4 5">
    <name type="scientific">Marinirhabdus gelatinilytica</name>
    <dbReference type="NCBI Taxonomy" id="1703343"/>
    <lineage>
        <taxon>Bacteria</taxon>
        <taxon>Pseudomonadati</taxon>
        <taxon>Bacteroidota</taxon>
        <taxon>Flavobacteriia</taxon>
        <taxon>Flavobacteriales</taxon>
        <taxon>Flavobacteriaceae</taxon>
    </lineage>
</organism>
<evidence type="ECO:0000259" key="3">
    <source>
        <dbReference type="SMART" id="SM00287"/>
    </source>
</evidence>
<dbReference type="Pfam" id="PF08239">
    <property type="entry name" value="SH3_3"/>
    <property type="match status" value="1"/>
</dbReference>
<feature type="domain" description="SH3b" evidence="3">
    <location>
        <begin position="160"/>
        <end position="227"/>
    </location>
</feature>
<dbReference type="InterPro" id="IPR003646">
    <property type="entry name" value="SH3-like_bac-type"/>
</dbReference>
<keyword evidence="5" id="KW-1185">Reference proteome</keyword>
<evidence type="ECO:0000256" key="1">
    <source>
        <dbReference type="SAM" id="Coils"/>
    </source>
</evidence>